<feature type="transmembrane region" description="Helical" evidence="2">
    <location>
        <begin position="51"/>
        <end position="71"/>
    </location>
</feature>
<dbReference type="CDD" id="cd02440">
    <property type="entry name" value="AdoMet_MTases"/>
    <property type="match status" value="1"/>
</dbReference>
<name>A0A8B8R5A9_9MYRT</name>
<keyword evidence="4" id="KW-1185">Reference proteome</keyword>
<dbReference type="RefSeq" id="XP_030553702.2">
    <property type="nucleotide sequence ID" value="XM_030697842.2"/>
</dbReference>
<dbReference type="InterPro" id="IPR029063">
    <property type="entry name" value="SAM-dependent_MTases_sf"/>
</dbReference>
<dbReference type="Pfam" id="PF08241">
    <property type="entry name" value="Methyltransf_11"/>
    <property type="match status" value="1"/>
</dbReference>
<dbReference type="PANTHER" id="PTHR44067:SF10">
    <property type="entry name" value="S-ADENOSYL-L-METHIONINE-DEPENDENT METHYLTRANSFERASE SUPERFAMILY PROTEIN"/>
    <property type="match status" value="1"/>
</dbReference>
<evidence type="ECO:0000256" key="2">
    <source>
        <dbReference type="SAM" id="Phobius"/>
    </source>
</evidence>
<keyword evidence="1" id="KW-0175">Coiled coil</keyword>
<accession>A0A8B8R5A9</accession>
<proteinExistence type="predicted"/>
<evidence type="ECO:0000313" key="4">
    <source>
        <dbReference type="Proteomes" id="UP000827889"/>
    </source>
</evidence>
<dbReference type="InterPro" id="IPR053223">
    <property type="entry name" value="Prob_Methyltransferase"/>
</dbReference>
<sequence length="478" mass="54170">MKGESMLLLFGDQGEAEAALVDRRDSRDMASDEDYAKKQASQNRQSRKFKVFMVALIIVVNVLAVYVFTSWPSRLDLNRISTYTQRISLPLPCDTAPLISDLNFTRAQLYSTHSRIAELHQHLNSANALIESLLTQLTRLNEQQRSSDGPNYRTDLFSATNLPEELRLAIGPHKLPLGHSPRVGSDVVLPPVGAACLMFREELAQYMSYQVGAECPVDDALSQMLMVKGCEPLPRRRCHPKTPASYAEPIPFPQSLWTTPPDSSIAWDAYQCKSYQCLIDRRDKPGIFDCKDCFHLDGREKHRWTFDNGNIDFGIDQVLATRPPGTIRIGLDIGGGSGTFAARMRERNVTIVTTTMNYDGPFNNFIASRGLISMHMTVAQRLPFFENTLDIVHSMHVLSNWIPDRMLEFTLYDIYRVLRPGGLLWLDHFFCLGPQLNRTYVPMIDGVGFKKVRWNVGRKVDRGGNEWYFSALLEKPTS</sequence>
<dbReference type="InterPro" id="IPR013216">
    <property type="entry name" value="Methyltransf_11"/>
</dbReference>
<keyword evidence="2" id="KW-0812">Transmembrane</keyword>
<dbReference type="KEGG" id="rarg:115757552"/>
<keyword evidence="2" id="KW-0472">Membrane</keyword>
<dbReference type="Proteomes" id="UP000827889">
    <property type="component" value="Chromosome 5"/>
</dbReference>
<dbReference type="PANTHER" id="PTHR44067">
    <property type="entry name" value="S-ADENOSYL-L-METHIONINE-DEPENDENT METHYLTRANSFERASE SUPERFAMILY PROTEIN-RELATED"/>
    <property type="match status" value="1"/>
</dbReference>
<dbReference type="GeneID" id="115757552"/>
<reference evidence="5" key="1">
    <citation type="submission" date="2025-08" db="UniProtKB">
        <authorList>
            <consortium name="RefSeq"/>
        </authorList>
    </citation>
    <scope>IDENTIFICATION</scope>
    <source>
        <tissue evidence="5">Leaf</tissue>
    </source>
</reference>
<dbReference type="GO" id="GO:0008757">
    <property type="term" value="F:S-adenosylmethionine-dependent methyltransferase activity"/>
    <property type="evidence" value="ECO:0007669"/>
    <property type="project" value="InterPro"/>
</dbReference>
<dbReference type="SUPFAM" id="SSF53335">
    <property type="entry name" value="S-adenosyl-L-methionine-dependent methyltransferases"/>
    <property type="match status" value="1"/>
</dbReference>
<keyword evidence="5" id="KW-0808">Transferase</keyword>
<dbReference type="GO" id="GO:0032259">
    <property type="term" value="P:methylation"/>
    <property type="evidence" value="ECO:0007669"/>
    <property type="project" value="UniProtKB-KW"/>
</dbReference>
<evidence type="ECO:0000256" key="1">
    <source>
        <dbReference type="SAM" id="Coils"/>
    </source>
</evidence>
<evidence type="ECO:0000313" key="5">
    <source>
        <dbReference type="RefSeq" id="XP_030553702.2"/>
    </source>
</evidence>
<keyword evidence="2" id="KW-1133">Transmembrane helix</keyword>
<feature type="domain" description="Methyltransferase type 11" evidence="3">
    <location>
        <begin position="331"/>
        <end position="425"/>
    </location>
</feature>
<dbReference type="Gene3D" id="3.40.50.150">
    <property type="entry name" value="Vaccinia Virus protein VP39"/>
    <property type="match status" value="1"/>
</dbReference>
<gene>
    <name evidence="5" type="primary">LOC115757552</name>
</gene>
<protein>
    <submittedName>
        <fullName evidence="5">Probable methyltransferase At1g29790</fullName>
    </submittedName>
</protein>
<keyword evidence="5" id="KW-0489">Methyltransferase</keyword>
<feature type="coiled-coil region" evidence="1">
    <location>
        <begin position="116"/>
        <end position="143"/>
    </location>
</feature>
<organism evidence="4 5">
    <name type="scientific">Rhodamnia argentea</name>
    <dbReference type="NCBI Taxonomy" id="178133"/>
    <lineage>
        <taxon>Eukaryota</taxon>
        <taxon>Viridiplantae</taxon>
        <taxon>Streptophyta</taxon>
        <taxon>Embryophyta</taxon>
        <taxon>Tracheophyta</taxon>
        <taxon>Spermatophyta</taxon>
        <taxon>Magnoliopsida</taxon>
        <taxon>eudicotyledons</taxon>
        <taxon>Gunneridae</taxon>
        <taxon>Pentapetalae</taxon>
        <taxon>rosids</taxon>
        <taxon>malvids</taxon>
        <taxon>Myrtales</taxon>
        <taxon>Myrtaceae</taxon>
        <taxon>Myrtoideae</taxon>
        <taxon>Myrteae</taxon>
        <taxon>Australasian group</taxon>
        <taxon>Rhodamnia</taxon>
    </lineage>
</organism>
<dbReference type="AlphaFoldDB" id="A0A8B8R5A9"/>
<evidence type="ECO:0000259" key="3">
    <source>
        <dbReference type="Pfam" id="PF08241"/>
    </source>
</evidence>